<dbReference type="Pfam" id="PF23467">
    <property type="entry name" value="WWE_5"/>
    <property type="match status" value="1"/>
</dbReference>
<protein>
    <recommendedName>
        <fullName evidence="1">RCD1 WWE domain-containing protein</fullName>
    </recommendedName>
</protein>
<name>A0A3Q7GG58_SOLLC</name>
<feature type="domain" description="RCD1 WWE" evidence="1">
    <location>
        <begin position="56"/>
        <end position="99"/>
    </location>
</feature>
<reference evidence="2" key="1">
    <citation type="journal article" date="2012" name="Nature">
        <title>The tomato genome sequence provides insights into fleshy fruit evolution.</title>
        <authorList>
            <consortium name="Tomato Genome Consortium"/>
        </authorList>
    </citation>
    <scope>NUCLEOTIDE SEQUENCE [LARGE SCALE GENOMIC DNA]</scope>
    <source>
        <strain evidence="2">cv. Heinz 1706</strain>
    </source>
</reference>
<sequence length="100" mass="11359">MASPKKIVSIGSSAPIIIDDEANSVSAIFNDNKELVNSVARLTDHAQFFFKNHQNFKESGMWVRFMVFKDGMWVDFEKNSMDVMVSDFVSGEAIIEMEME</sequence>
<keyword evidence="3" id="KW-1185">Reference proteome</keyword>
<reference evidence="2" key="2">
    <citation type="submission" date="2019-01" db="UniProtKB">
        <authorList>
            <consortium name="EnsemblPlants"/>
        </authorList>
    </citation>
    <scope>IDENTIFICATION</scope>
    <source>
        <strain evidence="2">cv. Heinz 1706</strain>
    </source>
</reference>
<organism evidence="2">
    <name type="scientific">Solanum lycopersicum</name>
    <name type="common">Tomato</name>
    <name type="synonym">Lycopersicon esculentum</name>
    <dbReference type="NCBI Taxonomy" id="4081"/>
    <lineage>
        <taxon>Eukaryota</taxon>
        <taxon>Viridiplantae</taxon>
        <taxon>Streptophyta</taxon>
        <taxon>Embryophyta</taxon>
        <taxon>Tracheophyta</taxon>
        <taxon>Spermatophyta</taxon>
        <taxon>Magnoliopsida</taxon>
        <taxon>eudicotyledons</taxon>
        <taxon>Gunneridae</taxon>
        <taxon>Pentapetalae</taxon>
        <taxon>asterids</taxon>
        <taxon>lamiids</taxon>
        <taxon>Solanales</taxon>
        <taxon>Solanaceae</taxon>
        <taxon>Solanoideae</taxon>
        <taxon>Solaneae</taxon>
        <taxon>Solanum</taxon>
        <taxon>Solanum subgen. Lycopersicon</taxon>
    </lineage>
</organism>
<accession>A0A3Q7GG58</accession>
<dbReference type="InterPro" id="IPR057823">
    <property type="entry name" value="WWE_RCD1"/>
</dbReference>
<dbReference type="InParanoid" id="A0A3Q7GG58"/>
<dbReference type="Proteomes" id="UP000004994">
    <property type="component" value="Chromosome 5"/>
</dbReference>
<dbReference type="EnsemblPlants" id="Solyc05g026325.1.1">
    <property type="protein sequence ID" value="Solyc05g026325.1.1"/>
    <property type="gene ID" value="Solyc05g026325.1"/>
</dbReference>
<evidence type="ECO:0000259" key="1">
    <source>
        <dbReference type="Pfam" id="PF23467"/>
    </source>
</evidence>
<dbReference type="STRING" id="4081.A0A3Q7GG58"/>
<dbReference type="AlphaFoldDB" id="A0A3Q7GG58"/>
<proteinExistence type="predicted"/>
<evidence type="ECO:0000313" key="3">
    <source>
        <dbReference type="Proteomes" id="UP000004994"/>
    </source>
</evidence>
<evidence type="ECO:0000313" key="2">
    <source>
        <dbReference type="EnsemblPlants" id="Solyc05g026325.1.1"/>
    </source>
</evidence>
<dbReference type="Gramene" id="Solyc05g026325.1.1">
    <property type="protein sequence ID" value="Solyc05g026325.1.1"/>
    <property type="gene ID" value="Solyc05g026325.1"/>
</dbReference>